<feature type="domain" description="C-type lectin" evidence="2">
    <location>
        <begin position="123"/>
        <end position="242"/>
    </location>
</feature>
<dbReference type="CDD" id="cd00037">
    <property type="entry name" value="CLECT"/>
    <property type="match status" value="2"/>
</dbReference>
<evidence type="ECO:0000256" key="1">
    <source>
        <dbReference type="ARBA" id="ARBA00023157"/>
    </source>
</evidence>
<dbReference type="PhylomeDB" id="T1JI18"/>
<dbReference type="EMBL" id="JH431820">
    <property type="status" value="NOT_ANNOTATED_CDS"/>
    <property type="molecule type" value="Genomic_DNA"/>
</dbReference>
<dbReference type="Proteomes" id="UP000014500">
    <property type="component" value="Unassembled WGS sequence"/>
</dbReference>
<dbReference type="PROSITE" id="PS00615">
    <property type="entry name" value="C_TYPE_LECTIN_1"/>
    <property type="match status" value="1"/>
</dbReference>
<reference evidence="3" key="2">
    <citation type="submission" date="2015-02" db="UniProtKB">
        <authorList>
            <consortium name="EnsemblMetazoa"/>
        </authorList>
    </citation>
    <scope>IDENTIFICATION</scope>
</reference>
<dbReference type="InterPro" id="IPR050111">
    <property type="entry name" value="C-type_lectin/snaclec_domain"/>
</dbReference>
<dbReference type="PANTHER" id="PTHR22803">
    <property type="entry name" value="MANNOSE, PHOSPHOLIPASE, LECTIN RECEPTOR RELATED"/>
    <property type="match status" value="1"/>
</dbReference>
<dbReference type="InterPro" id="IPR016186">
    <property type="entry name" value="C-type_lectin-like/link_sf"/>
</dbReference>
<evidence type="ECO:0000259" key="2">
    <source>
        <dbReference type="PROSITE" id="PS50041"/>
    </source>
</evidence>
<dbReference type="EnsemblMetazoa" id="SMAR013499-RA">
    <property type="protein sequence ID" value="SMAR013499-PA"/>
    <property type="gene ID" value="SMAR013499"/>
</dbReference>
<evidence type="ECO:0000313" key="3">
    <source>
        <dbReference type="EnsemblMetazoa" id="SMAR013499-PA"/>
    </source>
</evidence>
<organism evidence="3 4">
    <name type="scientific">Strigamia maritima</name>
    <name type="common">European centipede</name>
    <name type="synonym">Geophilus maritimus</name>
    <dbReference type="NCBI Taxonomy" id="126957"/>
    <lineage>
        <taxon>Eukaryota</taxon>
        <taxon>Metazoa</taxon>
        <taxon>Ecdysozoa</taxon>
        <taxon>Arthropoda</taxon>
        <taxon>Myriapoda</taxon>
        <taxon>Chilopoda</taxon>
        <taxon>Pleurostigmophora</taxon>
        <taxon>Geophilomorpha</taxon>
        <taxon>Linotaeniidae</taxon>
        <taxon>Strigamia</taxon>
    </lineage>
</organism>
<dbReference type="HOGENOM" id="CLU_520063_0_0_1"/>
<dbReference type="STRING" id="126957.T1JI18"/>
<keyword evidence="4" id="KW-1185">Reference proteome</keyword>
<feature type="domain" description="C-type lectin" evidence="2">
    <location>
        <begin position="259"/>
        <end position="372"/>
    </location>
</feature>
<name>T1JI18_STRMM</name>
<dbReference type="AlphaFoldDB" id="T1JI18"/>
<dbReference type="PROSITE" id="PS50041">
    <property type="entry name" value="C_TYPE_LECTIN_2"/>
    <property type="match status" value="2"/>
</dbReference>
<dbReference type="InterPro" id="IPR001304">
    <property type="entry name" value="C-type_lectin-like"/>
</dbReference>
<reference evidence="4" key="1">
    <citation type="submission" date="2011-05" db="EMBL/GenBank/DDBJ databases">
        <authorList>
            <person name="Richards S.R."/>
            <person name="Qu J."/>
            <person name="Jiang H."/>
            <person name="Jhangiani S.N."/>
            <person name="Agravi P."/>
            <person name="Goodspeed R."/>
            <person name="Gross S."/>
            <person name="Mandapat C."/>
            <person name="Jackson L."/>
            <person name="Mathew T."/>
            <person name="Pu L."/>
            <person name="Thornton R."/>
            <person name="Saada N."/>
            <person name="Wilczek-Boney K.B."/>
            <person name="Lee S."/>
            <person name="Kovar C."/>
            <person name="Wu Y."/>
            <person name="Scherer S.E."/>
            <person name="Worley K.C."/>
            <person name="Muzny D.M."/>
            <person name="Gibbs R."/>
        </authorList>
    </citation>
    <scope>NUCLEOTIDE SEQUENCE</scope>
    <source>
        <strain evidence="4">Brora</strain>
    </source>
</reference>
<dbReference type="SUPFAM" id="SSF56436">
    <property type="entry name" value="C-type lectin-like"/>
    <property type="match status" value="3"/>
</dbReference>
<protein>
    <recommendedName>
        <fullName evidence="2">C-type lectin domain-containing protein</fullName>
    </recommendedName>
</protein>
<dbReference type="InterPro" id="IPR016187">
    <property type="entry name" value="CTDL_fold"/>
</dbReference>
<dbReference type="SMART" id="SM00034">
    <property type="entry name" value="CLECT"/>
    <property type="match status" value="3"/>
</dbReference>
<proteinExistence type="predicted"/>
<dbReference type="Gene3D" id="3.10.100.10">
    <property type="entry name" value="Mannose-Binding Protein A, subunit A"/>
    <property type="match status" value="3"/>
</dbReference>
<dbReference type="InterPro" id="IPR018378">
    <property type="entry name" value="C-type_lectin_CS"/>
</dbReference>
<accession>T1JI18</accession>
<keyword evidence="1" id="KW-1015">Disulfide bond</keyword>
<sequence length="524" mass="59652">MRNKRACANDPPVPLPANPSDWNKWSRNAGKKVNYMCSKAPDAPVYKVVICSRKTLKWETLSDKPENCLCGPPIIYSSPLISNWDGKSTEVGTTITYECLTDVGRKFFQKLVCSTSVKWQVVETGSCFFVVHYLMNFTNAAEYCTQLGTEMMFIENDREHEEVIAAVSRNSDFKQKCKNRAFLGLRENVNKQWKSDNGIYISGMSEMWAVNDEGREKCVVMESPDWKLNNQLCQMASCYVCEILGPIFSKANCQDKKLCYVLGKEKDNRRIQASRCQGLNGHLARVTNIGIMDQIRAMINQDPLAKGCNGFYVGIDSDKRSFERLNGKQITYQRFTDDLSSSMSRHCTVMDEAFQYNWMDEACEHNTCFICKAIGYPLKHVVPAGLKMALSFEMREIIAAGEYDSRKRRSQPAECQTGWKLLNHHCVYFNTSNVTRDEADQFCNNSNGQLAPDLNSQLHDIIARAIFTSQDLQRLRFWHIGRPKTCSFHQCLSGCYLLNVSTGLTTESVHNCQRLAPFVCIELN</sequence>
<dbReference type="Pfam" id="PF00059">
    <property type="entry name" value="Lectin_C"/>
    <property type="match status" value="2"/>
</dbReference>
<evidence type="ECO:0000313" key="4">
    <source>
        <dbReference type="Proteomes" id="UP000014500"/>
    </source>
</evidence>